<dbReference type="Pfam" id="PF02597">
    <property type="entry name" value="ThiS"/>
    <property type="match status" value="1"/>
</dbReference>
<sequence length="92" mass="10164">MAEIIIPTPLRKFADNQSTIDVVGDNVLSAIENLVTQFPDLKKQIFDAEGNIKRFIRIYKGEDDIESLENEKTSIESDTVISIIPAIAGGTK</sequence>
<dbReference type="PANTHER" id="PTHR38031:SF1">
    <property type="entry name" value="SULFUR CARRIER PROTEIN CYSO"/>
    <property type="match status" value="1"/>
</dbReference>
<evidence type="ECO:0000313" key="2">
    <source>
        <dbReference type="Proteomes" id="UP001065174"/>
    </source>
</evidence>
<dbReference type="Gene3D" id="3.10.20.30">
    <property type="match status" value="1"/>
</dbReference>
<dbReference type="InterPro" id="IPR012675">
    <property type="entry name" value="Beta-grasp_dom_sf"/>
</dbReference>
<evidence type="ECO:0000313" key="1">
    <source>
        <dbReference type="EMBL" id="UXP31224.1"/>
    </source>
</evidence>
<gene>
    <name evidence="1" type="ORF">N6H18_12785</name>
</gene>
<name>A0ABY6CL29_9BACT</name>
<protein>
    <submittedName>
        <fullName evidence="1">MoaD/ThiS family protein</fullName>
    </submittedName>
</protein>
<dbReference type="PANTHER" id="PTHR38031">
    <property type="entry name" value="SULFUR CARRIER PROTEIN SLR0821-RELATED"/>
    <property type="match status" value="1"/>
</dbReference>
<accession>A0ABY6CL29</accession>
<dbReference type="SUPFAM" id="SSF54285">
    <property type="entry name" value="MoaD/ThiS"/>
    <property type="match status" value="1"/>
</dbReference>
<reference evidence="1" key="1">
    <citation type="submission" date="2022-09" db="EMBL/GenBank/DDBJ databases">
        <title>Comparative genomics and taxonomic characterization of three novel marine species of genus Reichenbachiella exhibiting antioxidant and polysaccharide degradation activities.</title>
        <authorList>
            <person name="Muhammad N."/>
            <person name="Lee Y.-J."/>
            <person name="Ko J."/>
            <person name="Kim S.-G."/>
        </authorList>
    </citation>
    <scope>NUCLEOTIDE SEQUENCE</scope>
    <source>
        <strain evidence="1">BKB1-1</strain>
    </source>
</reference>
<dbReference type="Proteomes" id="UP001065174">
    <property type="component" value="Chromosome"/>
</dbReference>
<keyword evidence="2" id="KW-1185">Reference proteome</keyword>
<dbReference type="InterPro" id="IPR052045">
    <property type="entry name" value="Sulfur_Carrier/Prot_Modifier"/>
</dbReference>
<dbReference type="InterPro" id="IPR016155">
    <property type="entry name" value="Mopterin_synth/thiamin_S_b"/>
</dbReference>
<dbReference type="InterPro" id="IPR003749">
    <property type="entry name" value="ThiS/MoaD-like"/>
</dbReference>
<dbReference type="EMBL" id="CP106679">
    <property type="protein sequence ID" value="UXP31224.1"/>
    <property type="molecule type" value="Genomic_DNA"/>
</dbReference>
<dbReference type="RefSeq" id="WP_262308664.1">
    <property type="nucleotide sequence ID" value="NZ_CP106679.1"/>
</dbReference>
<proteinExistence type="predicted"/>
<organism evidence="1 2">
    <name type="scientific">Reichenbachiella agarivorans</name>
    <dbReference type="NCBI Taxonomy" id="2979464"/>
    <lineage>
        <taxon>Bacteria</taxon>
        <taxon>Pseudomonadati</taxon>
        <taxon>Bacteroidota</taxon>
        <taxon>Cytophagia</taxon>
        <taxon>Cytophagales</taxon>
        <taxon>Reichenbachiellaceae</taxon>
        <taxon>Reichenbachiella</taxon>
    </lineage>
</organism>